<dbReference type="Proteomes" id="UP001196136">
    <property type="component" value="Unassembled WGS sequence"/>
</dbReference>
<evidence type="ECO:0000313" key="2">
    <source>
        <dbReference type="Proteomes" id="UP001196136"/>
    </source>
</evidence>
<name>A0ABS7EVK0_9FLAO</name>
<reference evidence="1 2" key="1">
    <citation type="submission" date="2021-08" db="EMBL/GenBank/DDBJ databases">
        <title>Muricauda profundi sp. nov., a marine bacterium isolated from deep seawater of the Mariana Trench.</title>
        <authorList>
            <person name="Wei Y."/>
        </authorList>
    </citation>
    <scope>NUCLEOTIDE SEQUENCE [LARGE SCALE GENOMIC DNA]</scope>
    <source>
        <strain evidence="1 2">W52</strain>
    </source>
</reference>
<dbReference type="EMBL" id="JAHZSV010000037">
    <property type="protein sequence ID" value="MBW8201645.1"/>
    <property type="molecule type" value="Genomic_DNA"/>
</dbReference>
<evidence type="ECO:0000313" key="1">
    <source>
        <dbReference type="EMBL" id="MBW8201645.1"/>
    </source>
</evidence>
<keyword evidence="2" id="KW-1185">Reference proteome</keyword>
<proteinExistence type="predicted"/>
<protein>
    <submittedName>
        <fullName evidence="1">Uncharacterized protein</fullName>
    </submittedName>
</protein>
<sequence length="75" mass="8560">MNNIVFSLAGLSGYGKARGQHGRPVLRRMIFKQPAVKQRFIIQKVFEKVLLAIEICGKCYYKPYKQAQICGKSIK</sequence>
<comment type="caution">
    <text evidence="1">The sequence shown here is derived from an EMBL/GenBank/DDBJ whole genome shotgun (WGS) entry which is preliminary data.</text>
</comment>
<accession>A0ABS7EVK0</accession>
<gene>
    <name evidence="1" type="ORF">K1F36_17620</name>
</gene>
<organism evidence="1 2">
    <name type="scientific">Flagellimonas abyssi</name>
    <dbReference type="NCBI Taxonomy" id="2864871"/>
    <lineage>
        <taxon>Bacteria</taxon>
        <taxon>Pseudomonadati</taxon>
        <taxon>Bacteroidota</taxon>
        <taxon>Flavobacteriia</taxon>
        <taxon>Flavobacteriales</taxon>
        <taxon>Flavobacteriaceae</taxon>
        <taxon>Flagellimonas</taxon>
    </lineage>
</organism>